<gene>
    <name evidence="2" type="ORF">COJ15_28420</name>
</gene>
<dbReference type="Proteomes" id="UP000224003">
    <property type="component" value="Unassembled WGS sequence"/>
</dbReference>
<dbReference type="AlphaFoldDB" id="A0A9X6ZQV7"/>
<evidence type="ECO:0000313" key="2">
    <source>
        <dbReference type="EMBL" id="PFJ33170.1"/>
    </source>
</evidence>
<dbReference type="PROSITE" id="PS51257">
    <property type="entry name" value="PROKAR_LIPOPROTEIN"/>
    <property type="match status" value="1"/>
</dbReference>
<feature type="compositionally biased region" description="Basic and acidic residues" evidence="1">
    <location>
        <begin position="26"/>
        <end position="40"/>
    </location>
</feature>
<evidence type="ECO:0000256" key="1">
    <source>
        <dbReference type="SAM" id="MobiDB-lite"/>
    </source>
</evidence>
<protein>
    <recommendedName>
        <fullName evidence="4">Lipoprotein</fullName>
    </recommendedName>
</protein>
<evidence type="ECO:0008006" key="4">
    <source>
        <dbReference type="Google" id="ProtNLM"/>
    </source>
</evidence>
<organism evidence="2 3">
    <name type="scientific">Bacillus thuringiensis</name>
    <dbReference type="NCBI Taxonomy" id="1428"/>
    <lineage>
        <taxon>Bacteria</taxon>
        <taxon>Bacillati</taxon>
        <taxon>Bacillota</taxon>
        <taxon>Bacilli</taxon>
        <taxon>Bacillales</taxon>
        <taxon>Bacillaceae</taxon>
        <taxon>Bacillus</taxon>
        <taxon>Bacillus cereus group</taxon>
    </lineage>
</organism>
<accession>A0A9X6ZQV7</accession>
<comment type="caution">
    <text evidence="2">The sequence shown here is derived from an EMBL/GenBank/DDBJ whole genome shotgun (WGS) entry which is preliminary data.</text>
</comment>
<name>A0A9X6ZQV7_BACTU</name>
<evidence type="ECO:0000313" key="3">
    <source>
        <dbReference type="Proteomes" id="UP000224003"/>
    </source>
</evidence>
<proteinExistence type="predicted"/>
<dbReference type="EMBL" id="NUVX01000062">
    <property type="protein sequence ID" value="PFJ33170.1"/>
    <property type="molecule type" value="Genomic_DNA"/>
</dbReference>
<sequence length="69" mass="7715">MKKNAFLITALCTGLLFGCNNKEIHKEPNQETKSKTDKKQNNSTSNSKQINACIPAMLSRCLDAYNKHS</sequence>
<reference evidence="2 3" key="1">
    <citation type="submission" date="2017-09" db="EMBL/GenBank/DDBJ databases">
        <title>Large-scale bioinformatics analysis of Bacillus genomes uncovers conserved roles of natural products in bacterial physiology.</title>
        <authorList>
            <consortium name="Agbiome Team Llc"/>
            <person name="Bleich R.M."/>
            <person name="Grubbs K.J."/>
            <person name="Santa Maria K.C."/>
            <person name="Allen S.E."/>
            <person name="Farag S."/>
            <person name="Shank E.A."/>
            <person name="Bowers A."/>
        </authorList>
    </citation>
    <scope>NUCLEOTIDE SEQUENCE [LARGE SCALE GENOMIC DNA]</scope>
    <source>
        <strain evidence="2 3">AFS085496</strain>
    </source>
</reference>
<dbReference type="RefSeq" id="WP_098517282.1">
    <property type="nucleotide sequence ID" value="NZ_NUVX01000062.1"/>
</dbReference>
<feature type="region of interest" description="Disordered" evidence="1">
    <location>
        <begin position="26"/>
        <end position="48"/>
    </location>
</feature>